<evidence type="ECO:0000256" key="6">
    <source>
        <dbReference type="ARBA" id="ARBA00022989"/>
    </source>
</evidence>
<dbReference type="GO" id="GO:0005886">
    <property type="term" value="C:plasma membrane"/>
    <property type="evidence" value="ECO:0007669"/>
    <property type="project" value="UniProtKB-SubCell"/>
</dbReference>
<evidence type="ECO:0000256" key="3">
    <source>
        <dbReference type="ARBA" id="ARBA00022448"/>
    </source>
</evidence>
<sequence>MKLGGPGPLVNSKAKSQSLNKVVFATSSVLIVVLMLFAVTAPELAESLFQQIQDSIIDNGGWFYVLTVALILFAVVFLGVSRYGDIRLGPEHARPEFSMPSWISMLFAAGMGIGLMFFGVAEPIMHFVAPPTASPQTVEAVREAMATTFFHWGVHAWAIYAIVALILAYFSFRYQLPLTLRSALYPMIGERIHGWPGHVVDIFAVTSTIFGVSTSLGFGASQINAGLNYLMGVPSTTGVQIVIMAVVVGLAIISVVTGLDKGIRRLSETNMVLAIALLVFIIALGPTVFLVQAYLQNTGAYLSEIVRKTLYLFAYERTEWIGGWTIFYWGWWLAWAPFVGLFIARISYGRTIREFVVGVLCIPTAFTLLWMTVFGNSAIDMVFNQGFTELATMVEQDTSVALFVFLQHFPFSSVLIVLALLMVMVFFVTSCDSGAMVVDMLCSHGNNNTPVWQRIYWALGVGIVASVLLYAGGLQALQTMTIAAALPFGIILLISMYGLFKALKVETYKRESLQTTIVPLPASRHKEDWQERLHAILHRPHKPAVSNHLENTIKPALKEVTKEFENQNFDTVIDESHQHIELKVILGVELNFVYGVYLTESSHPEILPTEQETVDSSENQTYYRAEVHLSEGGQNYDIMGWSRLGIINDVIEQFYKHQHFLHLLTE</sequence>
<dbReference type="AlphaFoldDB" id="A0A3D8M8G0"/>
<keyword evidence="10" id="KW-1185">Reference proteome</keyword>
<keyword evidence="6 8" id="KW-1133">Transmembrane helix</keyword>
<feature type="transmembrane region" description="Helical" evidence="8">
    <location>
        <begin position="480"/>
        <end position="500"/>
    </location>
</feature>
<dbReference type="OrthoDB" id="9775735at2"/>
<feature type="transmembrane region" description="Helical" evidence="8">
    <location>
        <begin position="355"/>
        <end position="379"/>
    </location>
</feature>
<evidence type="ECO:0000313" key="9">
    <source>
        <dbReference type="EMBL" id="RDV26181.1"/>
    </source>
</evidence>
<feature type="transmembrane region" description="Helical" evidence="8">
    <location>
        <begin position="149"/>
        <end position="172"/>
    </location>
</feature>
<reference evidence="10" key="1">
    <citation type="submission" date="2018-08" db="EMBL/GenBank/DDBJ databases">
        <authorList>
            <person name="Zhang J."/>
            <person name="Du Z.-J."/>
        </authorList>
    </citation>
    <scope>NUCLEOTIDE SEQUENCE [LARGE SCALE GENOMIC DNA]</scope>
    <source>
        <strain evidence="10">KCTC 52655</strain>
    </source>
</reference>
<feature type="transmembrane region" description="Helical" evidence="8">
    <location>
        <begin position="271"/>
        <end position="295"/>
    </location>
</feature>
<keyword evidence="4" id="KW-1003">Cell membrane</keyword>
<evidence type="ECO:0000256" key="1">
    <source>
        <dbReference type="ARBA" id="ARBA00004651"/>
    </source>
</evidence>
<feature type="transmembrane region" description="Helical" evidence="8">
    <location>
        <begin position="321"/>
        <end position="343"/>
    </location>
</feature>
<accession>A0A3D8M8G0</accession>
<dbReference type="NCBIfam" id="TIGR00842">
    <property type="entry name" value="bcct"/>
    <property type="match status" value="1"/>
</dbReference>
<comment type="similarity">
    <text evidence="2">Belongs to the BCCT transporter (TC 2.A.15) family.</text>
</comment>
<dbReference type="EMBL" id="QRHA01000005">
    <property type="protein sequence ID" value="RDV26181.1"/>
    <property type="molecule type" value="Genomic_DNA"/>
</dbReference>
<dbReference type="PANTHER" id="PTHR30047:SF7">
    <property type="entry name" value="HIGH-AFFINITY CHOLINE TRANSPORT PROTEIN"/>
    <property type="match status" value="1"/>
</dbReference>
<evidence type="ECO:0000256" key="8">
    <source>
        <dbReference type="SAM" id="Phobius"/>
    </source>
</evidence>
<evidence type="ECO:0000313" key="10">
    <source>
        <dbReference type="Proteomes" id="UP000256561"/>
    </source>
</evidence>
<comment type="subcellular location">
    <subcellularLocation>
        <location evidence="1">Cell membrane</location>
        <topology evidence="1">Multi-pass membrane protein</topology>
    </subcellularLocation>
</comment>
<keyword evidence="5 8" id="KW-0812">Transmembrane</keyword>
<feature type="transmembrane region" description="Helical" evidence="8">
    <location>
        <begin position="193"/>
        <end position="218"/>
    </location>
</feature>
<feature type="transmembrane region" description="Helical" evidence="8">
    <location>
        <begin position="455"/>
        <end position="474"/>
    </location>
</feature>
<organism evidence="9 10">
    <name type="scientific">Alteromonas aestuariivivens</name>
    <dbReference type="NCBI Taxonomy" id="1938339"/>
    <lineage>
        <taxon>Bacteria</taxon>
        <taxon>Pseudomonadati</taxon>
        <taxon>Pseudomonadota</taxon>
        <taxon>Gammaproteobacteria</taxon>
        <taxon>Alteromonadales</taxon>
        <taxon>Alteromonadaceae</taxon>
        <taxon>Alteromonas/Salinimonas group</taxon>
        <taxon>Alteromonas</taxon>
    </lineage>
</organism>
<dbReference type="GO" id="GO:0022857">
    <property type="term" value="F:transmembrane transporter activity"/>
    <property type="evidence" value="ECO:0007669"/>
    <property type="project" value="InterPro"/>
</dbReference>
<comment type="caution">
    <text evidence="9">The sequence shown here is derived from an EMBL/GenBank/DDBJ whole genome shotgun (WGS) entry which is preliminary data.</text>
</comment>
<evidence type="ECO:0000256" key="2">
    <source>
        <dbReference type="ARBA" id="ARBA00005658"/>
    </source>
</evidence>
<dbReference type="NCBIfam" id="NF007399">
    <property type="entry name" value="PRK09928.1"/>
    <property type="match status" value="1"/>
</dbReference>
<protein>
    <submittedName>
        <fullName evidence="9">Choline transporter</fullName>
    </submittedName>
</protein>
<dbReference type="InterPro" id="IPR000060">
    <property type="entry name" value="BCCT_transptr"/>
</dbReference>
<dbReference type="Proteomes" id="UP000256561">
    <property type="component" value="Unassembled WGS sequence"/>
</dbReference>
<keyword evidence="7 8" id="KW-0472">Membrane</keyword>
<keyword evidence="3" id="KW-0813">Transport</keyword>
<feature type="transmembrane region" description="Helical" evidence="8">
    <location>
        <begin position="61"/>
        <end position="81"/>
    </location>
</feature>
<evidence type="ECO:0000256" key="5">
    <source>
        <dbReference type="ARBA" id="ARBA00022692"/>
    </source>
</evidence>
<feature type="transmembrane region" description="Helical" evidence="8">
    <location>
        <begin position="102"/>
        <end position="129"/>
    </location>
</feature>
<gene>
    <name evidence="9" type="ORF">DXV75_08910</name>
</gene>
<feature type="transmembrane region" description="Helical" evidence="8">
    <location>
        <begin position="399"/>
        <end position="428"/>
    </location>
</feature>
<dbReference type="Pfam" id="PF02028">
    <property type="entry name" value="BCCT"/>
    <property type="match status" value="1"/>
</dbReference>
<name>A0A3D8M8G0_9ALTE</name>
<feature type="transmembrane region" description="Helical" evidence="8">
    <location>
        <begin position="238"/>
        <end position="259"/>
    </location>
</feature>
<dbReference type="PANTHER" id="PTHR30047">
    <property type="entry name" value="HIGH-AFFINITY CHOLINE TRANSPORT PROTEIN-RELATED"/>
    <property type="match status" value="1"/>
</dbReference>
<dbReference type="InterPro" id="IPR018093">
    <property type="entry name" value="BCCT_CS"/>
</dbReference>
<evidence type="ECO:0000256" key="4">
    <source>
        <dbReference type="ARBA" id="ARBA00022475"/>
    </source>
</evidence>
<feature type="transmembrane region" description="Helical" evidence="8">
    <location>
        <begin position="22"/>
        <end position="41"/>
    </location>
</feature>
<evidence type="ECO:0000256" key="7">
    <source>
        <dbReference type="ARBA" id="ARBA00023136"/>
    </source>
</evidence>
<proteinExistence type="inferred from homology"/>
<dbReference type="PROSITE" id="PS01303">
    <property type="entry name" value="BCCT"/>
    <property type="match status" value="1"/>
</dbReference>